<name>A0A8J3XLX0_9ACTN</name>
<dbReference type="Proteomes" id="UP000644610">
    <property type="component" value="Unassembled WGS sequence"/>
</dbReference>
<protein>
    <submittedName>
        <fullName evidence="3">Alkyl hydroperoxide reductase AhpD</fullName>
    </submittedName>
</protein>
<dbReference type="GO" id="GO:0051920">
    <property type="term" value="F:peroxiredoxin activity"/>
    <property type="evidence" value="ECO:0007669"/>
    <property type="project" value="InterPro"/>
</dbReference>
<dbReference type="InterPro" id="IPR004675">
    <property type="entry name" value="AhpD_core"/>
</dbReference>
<evidence type="ECO:0000313" key="4">
    <source>
        <dbReference type="Proteomes" id="UP000644610"/>
    </source>
</evidence>
<dbReference type="EMBL" id="BOOQ01000013">
    <property type="protein sequence ID" value="GII46009.1"/>
    <property type="molecule type" value="Genomic_DNA"/>
</dbReference>
<comment type="caution">
    <text evidence="3">The sequence shown here is derived from an EMBL/GenBank/DDBJ whole genome shotgun (WGS) entry which is preliminary data.</text>
</comment>
<feature type="domain" description="Carboxymuconolactone decarboxylase-like" evidence="2">
    <location>
        <begin position="47"/>
        <end position="99"/>
    </location>
</feature>
<dbReference type="PANTHER" id="PTHR35446">
    <property type="entry name" value="SI:CH211-175M2.5"/>
    <property type="match status" value="1"/>
</dbReference>
<feature type="region of interest" description="Disordered" evidence="1">
    <location>
        <begin position="190"/>
        <end position="241"/>
    </location>
</feature>
<dbReference type="InterPro" id="IPR003779">
    <property type="entry name" value="CMD-like"/>
</dbReference>
<gene>
    <name evidence="3" type="ORF">Psi02_24330</name>
</gene>
<dbReference type="PANTHER" id="PTHR35446:SF2">
    <property type="entry name" value="CARBOXYMUCONOLACTONE DECARBOXYLASE-LIKE DOMAIN-CONTAINING PROTEIN"/>
    <property type="match status" value="1"/>
</dbReference>
<keyword evidence="4" id="KW-1185">Reference proteome</keyword>
<sequence>MPFRYITPITTGAATGQVAGVYRQLAEDFGLARMPLFMTLSPAPDLLAATWAMLRESLVAGDASRMDKEVVAVAVSLANRCPFCVDAHTMLLHATGAHELAETVARGGTPADPRHARLLAWAMATRTSREADAADAADSAEPPFPAGLAAEYIGTALAFHFINRMVSALLTDDLLPGGVQRWRLVRRAGGRAVAGATRRRQTPGRSLPLLGGHPDGSGPLTGSGSPDGSRSSLDRAPAWTAGSPSGSAIATAFAALRAAAGSGGELLGPEARRVVEAQVREWDGAHPPLAGGWPSDQTASLPGADRPAARLALLAAVAPYRIADADVAAWRSATRTVTPDGDADLVRLLAYGAITAVNHIEAGLNRTAHA</sequence>
<organism evidence="3 4">
    <name type="scientific">Planotetraspora silvatica</name>
    <dbReference type="NCBI Taxonomy" id="234614"/>
    <lineage>
        <taxon>Bacteria</taxon>
        <taxon>Bacillati</taxon>
        <taxon>Actinomycetota</taxon>
        <taxon>Actinomycetes</taxon>
        <taxon>Streptosporangiales</taxon>
        <taxon>Streptosporangiaceae</taxon>
        <taxon>Planotetraspora</taxon>
    </lineage>
</organism>
<dbReference type="NCBIfam" id="TIGR00778">
    <property type="entry name" value="ahpD_dom"/>
    <property type="match status" value="1"/>
</dbReference>
<proteinExistence type="predicted"/>
<dbReference type="SUPFAM" id="SSF69118">
    <property type="entry name" value="AhpD-like"/>
    <property type="match status" value="1"/>
</dbReference>
<dbReference type="InterPro" id="IPR029032">
    <property type="entry name" value="AhpD-like"/>
</dbReference>
<evidence type="ECO:0000256" key="1">
    <source>
        <dbReference type="SAM" id="MobiDB-lite"/>
    </source>
</evidence>
<feature type="compositionally biased region" description="Polar residues" evidence="1">
    <location>
        <begin position="222"/>
        <end position="231"/>
    </location>
</feature>
<dbReference type="Gene3D" id="1.20.1290.10">
    <property type="entry name" value="AhpD-like"/>
    <property type="match status" value="1"/>
</dbReference>
<evidence type="ECO:0000259" key="2">
    <source>
        <dbReference type="Pfam" id="PF02627"/>
    </source>
</evidence>
<evidence type="ECO:0000313" key="3">
    <source>
        <dbReference type="EMBL" id="GII46009.1"/>
    </source>
</evidence>
<accession>A0A8J3XLX0</accession>
<dbReference type="AlphaFoldDB" id="A0A8J3XLX0"/>
<dbReference type="Pfam" id="PF02627">
    <property type="entry name" value="CMD"/>
    <property type="match status" value="1"/>
</dbReference>
<reference evidence="3" key="1">
    <citation type="submission" date="2021-01" db="EMBL/GenBank/DDBJ databases">
        <title>Whole genome shotgun sequence of Planotetraspora silvatica NBRC 100141.</title>
        <authorList>
            <person name="Komaki H."/>
            <person name="Tamura T."/>
        </authorList>
    </citation>
    <scope>NUCLEOTIDE SEQUENCE</scope>
    <source>
        <strain evidence="3">NBRC 100141</strain>
    </source>
</reference>